<feature type="signal peptide" evidence="1">
    <location>
        <begin position="1"/>
        <end position="24"/>
    </location>
</feature>
<accession>A0A101FZ10</accession>
<comment type="caution">
    <text evidence="2">The sequence shown here is derived from an EMBL/GenBank/DDBJ whole genome shotgun (WGS) entry which is preliminary data.</text>
</comment>
<dbReference type="AlphaFoldDB" id="A0A101FZ10"/>
<gene>
    <name evidence="2" type="ORF">XD73_0051</name>
</gene>
<name>A0A101FZ10_9CHLR</name>
<dbReference type="Proteomes" id="UP000064249">
    <property type="component" value="Unassembled WGS sequence"/>
</dbReference>
<sequence length="319" mass="37198">MNKDKSIVYFSVLLSLFLISGCHQDTVATTLRISDDPMPLTVEENRITDTDTDSPNHWEFMERLDQAVLSKRSHWKNLPPDLAVKDINDVLERYGYSIKHNPIMSSYTYRIFKGYTILLENVYPAGNITENSDKSDFTFFLYTNDGVPYLLQEDGLKEWHLYAPVLYQDELIYPVIGTSSIQIVTENGDTIFKTSLPSNPVMDPIQTFQVWNEHWVLEKDGELFIDGNSLNKMLGFHEIFNWQIIQGEPFFFFRKHADGPYSMMYAGKQLEKEYDTIIHYQCCEPAFFNPDGNNFMVWFYASREGSWYYVEAGIYPDLD</sequence>
<evidence type="ECO:0000256" key="1">
    <source>
        <dbReference type="SAM" id="SignalP"/>
    </source>
</evidence>
<dbReference type="PROSITE" id="PS51257">
    <property type="entry name" value="PROKAR_LIPOPROTEIN"/>
    <property type="match status" value="1"/>
</dbReference>
<evidence type="ECO:0008006" key="4">
    <source>
        <dbReference type="Google" id="ProtNLM"/>
    </source>
</evidence>
<reference evidence="2 3" key="1">
    <citation type="journal article" date="2015" name="MBio">
        <title>Genome-Resolved Metagenomic Analysis Reveals Roles for Candidate Phyla and Other Microbial Community Members in Biogeochemical Transformations in Oil Reservoirs.</title>
        <authorList>
            <person name="Hu P."/>
            <person name="Tom L."/>
            <person name="Singh A."/>
            <person name="Thomas B.C."/>
            <person name="Baker B.J."/>
            <person name="Piceno Y.M."/>
            <person name="Andersen G.L."/>
            <person name="Banfield J.F."/>
        </authorList>
    </citation>
    <scope>NUCLEOTIDE SEQUENCE [LARGE SCALE GENOMIC DNA]</scope>
    <source>
        <strain evidence="2">46_16</strain>
    </source>
</reference>
<organism evidence="2 3">
    <name type="scientific">Anaerolinea thermophila</name>
    <dbReference type="NCBI Taxonomy" id="167964"/>
    <lineage>
        <taxon>Bacteria</taxon>
        <taxon>Bacillati</taxon>
        <taxon>Chloroflexota</taxon>
        <taxon>Anaerolineae</taxon>
        <taxon>Anaerolineales</taxon>
        <taxon>Anaerolineaceae</taxon>
        <taxon>Anaerolinea</taxon>
    </lineage>
</organism>
<protein>
    <recommendedName>
        <fullName evidence="4">Lipoprotein</fullName>
    </recommendedName>
</protein>
<proteinExistence type="predicted"/>
<feature type="chain" id="PRO_5007096334" description="Lipoprotein" evidence="1">
    <location>
        <begin position="25"/>
        <end position="319"/>
    </location>
</feature>
<evidence type="ECO:0000313" key="3">
    <source>
        <dbReference type="Proteomes" id="UP000064249"/>
    </source>
</evidence>
<evidence type="ECO:0000313" key="2">
    <source>
        <dbReference type="EMBL" id="KUK47105.1"/>
    </source>
</evidence>
<keyword evidence="1" id="KW-0732">Signal</keyword>
<dbReference type="EMBL" id="LGFU01000001">
    <property type="protein sequence ID" value="KUK47105.1"/>
    <property type="molecule type" value="Genomic_DNA"/>
</dbReference>